<protein>
    <submittedName>
        <fullName evidence="1">Uncharacterized protein</fullName>
    </submittedName>
</protein>
<organism evidence="1 2">
    <name type="scientific">Aspergillus bertholletiae</name>
    <dbReference type="NCBI Taxonomy" id="1226010"/>
    <lineage>
        <taxon>Eukaryota</taxon>
        <taxon>Fungi</taxon>
        <taxon>Dikarya</taxon>
        <taxon>Ascomycota</taxon>
        <taxon>Pezizomycotina</taxon>
        <taxon>Eurotiomycetes</taxon>
        <taxon>Eurotiomycetidae</taxon>
        <taxon>Eurotiales</taxon>
        <taxon>Aspergillaceae</taxon>
        <taxon>Aspergillus</taxon>
        <taxon>Aspergillus subgen. Circumdati</taxon>
    </lineage>
</organism>
<proteinExistence type="predicted"/>
<dbReference type="Proteomes" id="UP000326198">
    <property type="component" value="Unassembled WGS sequence"/>
</dbReference>
<dbReference type="EMBL" id="ML736257">
    <property type="protein sequence ID" value="KAE8375574.1"/>
    <property type="molecule type" value="Genomic_DNA"/>
</dbReference>
<keyword evidence="2" id="KW-1185">Reference proteome</keyword>
<reference evidence="1 2" key="1">
    <citation type="submission" date="2019-04" db="EMBL/GenBank/DDBJ databases">
        <title>Friends and foes A comparative genomics studyof 23 Aspergillus species from section Flavi.</title>
        <authorList>
            <consortium name="DOE Joint Genome Institute"/>
            <person name="Kjaerbolling I."/>
            <person name="Vesth T."/>
            <person name="Frisvad J.C."/>
            <person name="Nybo J.L."/>
            <person name="Theobald S."/>
            <person name="Kildgaard S."/>
            <person name="Isbrandt T."/>
            <person name="Kuo A."/>
            <person name="Sato A."/>
            <person name="Lyhne E.K."/>
            <person name="Kogle M.E."/>
            <person name="Wiebenga A."/>
            <person name="Kun R.S."/>
            <person name="Lubbers R.J."/>
            <person name="Makela M.R."/>
            <person name="Barry K."/>
            <person name="Chovatia M."/>
            <person name="Clum A."/>
            <person name="Daum C."/>
            <person name="Haridas S."/>
            <person name="He G."/>
            <person name="LaButti K."/>
            <person name="Lipzen A."/>
            <person name="Mondo S."/>
            <person name="Riley R."/>
            <person name="Salamov A."/>
            <person name="Simmons B.A."/>
            <person name="Magnuson J.K."/>
            <person name="Henrissat B."/>
            <person name="Mortensen U.H."/>
            <person name="Larsen T.O."/>
            <person name="Devries R.P."/>
            <person name="Grigoriev I.V."/>
            <person name="Machida M."/>
            <person name="Baker S.E."/>
            <person name="Andersen M.R."/>
        </authorList>
    </citation>
    <scope>NUCLEOTIDE SEQUENCE [LARGE SCALE GENOMIC DNA]</scope>
    <source>
        <strain evidence="1 2">IBT 29228</strain>
    </source>
</reference>
<gene>
    <name evidence="1" type="ORF">BDV26DRAFT_11248</name>
</gene>
<evidence type="ECO:0000313" key="1">
    <source>
        <dbReference type="EMBL" id="KAE8375574.1"/>
    </source>
</evidence>
<evidence type="ECO:0000313" key="2">
    <source>
        <dbReference type="Proteomes" id="UP000326198"/>
    </source>
</evidence>
<accession>A0A5N7B0K1</accession>
<dbReference type="AlphaFoldDB" id="A0A5N7B0K1"/>
<sequence>MGRHWTHNPESATLRKHREFCLDEWFMTENGKPDWSVDRGMTITRFVEWPTQRGIPEYGETENWQMLDQISISTSIAVNTIQLKRENLGGSSNKSTWGKSKQ</sequence>
<name>A0A5N7B0K1_9EURO</name>